<evidence type="ECO:0000256" key="1">
    <source>
        <dbReference type="ARBA" id="ARBA00009437"/>
    </source>
</evidence>
<dbReference type="PANTHER" id="PTHR30346">
    <property type="entry name" value="TRANSCRIPTIONAL DUAL REGULATOR HCAR-RELATED"/>
    <property type="match status" value="1"/>
</dbReference>
<dbReference type="CDD" id="cd08414">
    <property type="entry name" value="PBP2_LTTR_aromatics_like"/>
    <property type="match status" value="1"/>
</dbReference>
<reference evidence="6" key="1">
    <citation type="journal article" date="2014" name="Int. J. Syst. Evol. Microbiol.">
        <title>Complete genome sequence of Corynebacterium casei LMG S-19264T (=DSM 44701T), isolated from a smear-ripened cheese.</title>
        <authorList>
            <consortium name="US DOE Joint Genome Institute (JGI-PGF)"/>
            <person name="Walter F."/>
            <person name="Albersmeier A."/>
            <person name="Kalinowski J."/>
            <person name="Ruckert C."/>
        </authorList>
    </citation>
    <scope>NUCLEOTIDE SEQUENCE</scope>
    <source>
        <strain evidence="6">CGMCC 1.3617</strain>
    </source>
</reference>
<dbReference type="Pfam" id="PF00126">
    <property type="entry name" value="HTH_1"/>
    <property type="match status" value="1"/>
</dbReference>
<evidence type="ECO:0000256" key="3">
    <source>
        <dbReference type="ARBA" id="ARBA00023125"/>
    </source>
</evidence>
<dbReference type="Gene3D" id="3.40.190.10">
    <property type="entry name" value="Periplasmic binding protein-like II"/>
    <property type="match status" value="2"/>
</dbReference>
<name>A0A917NPX7_9PROT</name>
<dbReference type="Pfam" id="PF03466">
    <property type="entry name" value="LysR_substrate"/>
    <property type="match status" value="1"/>
</dbReference>
<dbReference type="GO" id="GO:0003700">
    <property type="term" value="F:DNA-binding transcription factor activity"/>
    <property type="evidence" value="ECO:0007669"/>
    <property type="project" value="InterPro"/>
</dbReference>
<evidence type="ECO:0000313" key="7">
    <source>
        <dbReference type="Proteomes" id="UP000661507"/>
    </source>
</evidence>
<evidence type="ECO:0000256" key="2">
    <source>
        <dbReference type="ARBA" id="ARBA00023015"/>
    </source>
</evidence>
<accession>A0A917NPX7</accession>
<comment type="similarity">
    <text evidence="1">Belongs to the LysR transcriptional regulatory family.</text>
</comment>
<dbReference type="RefSeq" id="WP_188967534.1">
    <property type="nucleotide sequence ID" value="NZ_BMKW01000006.1"/>
</dbReference>
<dbReference type="Proteomes" id="UP000661507">
    <property type="component" value="Unassembled WGS sequence"/>
</dbReference>
<dbReference type="SUPFAM" id="SSF46785">
    <property type="entry name" value="Winged helix' DNA-binding domain"/>
    <property type="match status" value="1"/>
</dbReference>
<dbReference type="EMBL" id="BMKW01000006">
    <property type="protein sequence ID" value="GGJ17952.1"/>
    <property type="molecule type" value="Genomic_DNA"/>
</dbReference>
<dbReference type="PANTHER" id="PTHR30346:SF17">
    <property type="entry name" value="LYSR FAMILY TRANSCRIPTIONAL REGULATOR"/>
    <property type="match status" value="1"/>
</dbReference>
<evidence type="ECO:0000259" key="5">
    <source>
        <dbReference type="PROSITE" id="PS50931"/>
    </source>
</evidence>
<reference evidence="6" key="2">
    <citation type="submission" date="2020-09" db="EMBL/GenBank/DDBJ databases">
        <authorList>
            <person name="Sun Q."/>
            <person name="Zhou Y."/>
        </authorList>
    </citation>
    <scope>NUCLEOTIDE SEQUENCE</scope>
    <source>
        <strain evidence="6">CGMCC 1.3617</strain>
    </source>
</reference>
<dbReference type="PROSITE" id="PS50931">
    <property type="entry name" value="HTH_LYSR"/>
    <property type="match status" value="1"/>
</dbReference>
<sequence length="300" mass="33208">MELRHLRYFVVVAEELHFSRAAERLGMSQPPLSQQIRALEDDLQVQLFERTSRHVELTEAGRHFLVEARATLTQADRARQAASRAHRGEIGELTVGLFPSALLAAPIAAAVLGFRRQHPRVRLVLRERAVHAAIRDLAGGDLDISFLRHAMRPDIPAGFALTEMLREPLMLVLHRDHRLARSKEPVPLEALSQEPFIHFSPRSDSALHDHVAAVCATAGFVPRIEQEANQNGSILALIGTGIGLSILPRSLCRLSLPELRVLPIANAAAVSRIWMAYRRRGGGALLRSLVDLANAERIAE</sequence>
<dbReference type="InterPro" id="IPR005119">
    <property type="entry name" value="LysR_subst-bd"/>
</dbReference>
<keyword evidence="3" id="KW-0238">DNA-binding</keyword>
<evidence type="ECO:0000256" key="4">
    <source>
        <dbReference type="ARBA" id="ARBA00023163"/>
    </source>
</evidence>
<comment type="caution">
    <text evidence="6">The sequence shown here is derived from an EMBL/GenBank/DDBJ whole genome shotgun (WGS) entry which is preliminary data.</text>
</comment>
<dbReference type="InterPro" id="IPR000847">
    <property type="entry name" value="LysR_HTH_N"/>
</dbReference>
<proteinExistence type="inferred from homology"/>
<feature type="domain" description="HTH lysR-type" evidence="5">
    <location>
        <begin position="1"/>
        <end position="58"/>
    </location>
</feature>
<organism evidence="6 7">
    <name type="scientific">Neoroseomonas lacus</name>
    <dbReference type="NCBI Taxonomy" id="287609"/>
    <lineage>
        <taxon>Bacteria</taxon>
        <taxon>Pseudomonadati</taxon>
        <taxon>Pseudomonadota</taxon>
        <taxon>Alphaproteobacteria</taxon>
        <taxon>Acetobacterales</taxon>
        <taxon>Acetobacteraceae</taxon>
        <taxon>Neoroseomonas</taxon>
    </lineage>
</organism>
<dbReference type="SUPFAM" id="SSF53850">
    <property type="entry name" value="Periplasmic binding protein-like II"/>
    <property type="match status" value="1"/>
</dbReference>
<dbReference type="InterPro" id="IPR036390">
    <property type="entry name" value="WH_DNA-bd_sf"/>
</dbReference>
<evidence type="ECO:0000313" key="6">
    <source>
        <dbReference type="EMBL" id="GGJ17952.1"/>
    </source>
</evidence>
<keyword evidence="2" id="KW-0805">Transcription regulation</keyword>
<dbReference type="AlphaFoldDB" id="A0A917NPX7"/>
<keyword evidence="4" id="KW-0804">Transcription</keyword>
<dbReference type="InterPro" id="IPR036388">
    <property type="entry name" value="WH-like_DNA-bd_sf"/>
</dbReference>
<dbReference type="FunFam" id="1.10.10.10:FF:000001">
    <property type="entry name" value="LysR family transcriptional regulator"/>
    <property type="match status" value="1"/>
</dbReference>
<dbReference type="PRINTS" id="PR00039">
    <property type="entry name" value="HTHLYSR"/>
</dbReference>
<dbReference type="Gene3D" id="1.10.10.10">
    <property type="entry name" value="Winged helix-like DNA-binding domain superfamily/Winged helix DNA-binding domain"/>
    <property type="match status" value="1"/>
</dbReference>
<dbReference type="GO" id="GO:0032993">
    <property type="term" value="C:protein-DNA complex"/>
    <property type="evidence" value="ECO:0007669"/>
    <property type="project" value="TreeGrafter"/>
</dbReference>
<keyword evidence="7" id="KW-1185">Reference proteome</keyword>
<protein>
    <submittedName>
        <fullName evidence="6">Transcriptional regulator</fullName>
    </submittedName>
</protein>
<dbReference type="GO" id="GO:0003677">
    <property type="term" value="F:DNA binding"/>
    <property type="evidence" value="ECO:0007669"/>
    <property type="project" value="UniProtKB-KW"/>
</dbReference>
<gene>
    <name evidence="6" type="ORF">GCM10011320_26560</name>
</gene>